<proteinExistence type="inferred from homology"/>
<gene>
    <name evidence="2" type="ORF">D3A95_08795</name>
</gene>
<dbReference type="SUPFAM" id="SSF53067">
    <property type="entry name" value="Actin-like ATPase domain"/>
    <property type="match status" value="1"/>
</dbReference>
<name>A0A3B7MC13_9CYAN</name>
<dbReference type="Pfam" id="PF00480">
    <property type="entry name" value="ROK"/>
    <property type="match status" value="1"/>
</dbReference>
<dbReference type="PANTHER" id="PTHR18964:SF149">
    <property type="entry name" value="BIFUNCTIONAL UDP-N-ACETYLGLUCOSAMINE 2-EPIMERASE_N-ACETYLMANNOSAMINE KINASE"/>
    <property type="match status" value="1"/>
</dbReference>
<sequence>MNEPYVIGVDLGGTAIKMGRFSPKGDCLNALTLPTPQPPFPDQVVKVIAQGIQNIDPEDRALAIGMGVPGPVDATGRIARRAINLDWYDVPISDSLEHLTGKPTVIGNDANCAGLGEAWLGAGSQFKDLIMLTLGTGVGGAIILNGELFVGRDGTAGELGLITLDYNGHPCNSGNRGSLEQHVSAQALRRRWGCEPHEMAERATKGDPEAIALWQTYGRELAAGIASLVYVLTPEAVIIGGGISAASDLFFPAMITELEQRVLLTSRNNLHCLRATLGNQAGIVGAAKLAWKYVKEHL</sequence>
<evidence type="ECO:0000313" key="3">
    <source>
        <dbReference type="Proteomes" id="UP000261812"/>
    </source>
</evidence>
<accession>A0A3B7MC13</accession>
<keyword evidence="3" id="KW-1185">Reference proteome</keyword>
<evidence type="ECO:0000256" key="1">
    <source>
        <dbReference type="ARBA" id="ARBA00006479"/>
    </source>
</evidence>
<comment type="similarity">
    <text evidence="1">Belongs to the ROK (NagC/XylR) family.</text>
</comment>
<dbReference type="InterPro" id="IPR000600">
    <property type="entry name" value="ROK"/>
</dbReference>
<dbReference type="PANTHER" id="PTHR18964">
    <property type="entry name" value="ROK (REPRESSOR, ORF, KINASE) FAMILY"/>
    <property type="match status" value="1"/>
</dbReference>
<evidence type="ECO:0000313" key="2">
    <source>
        <dbReference type="EMBL" id="AXY68157.1"/>
    </source>
</evidence>
<dbReference type="InterPro" id="IPR043129">
    <property type="entry name" value="ATPase_NBD"/>
</dbReference>
<dbReference type="Proteomes" id="UP000261812">
    <property type="component" value="Chromosome"/>
</dbReference>
<protein>
    <submittedName>
        <fullName evidence="2">ROK family protein</fullName>
    </submittedName>
</protein>
<dbReference type="Gene3D" id="3.30.420.40">
    <property type="match status" value="2"/>
</dbReference>
<organism evidence="2 3">
    <name type="scientific">Thermosynechococcus sichuanensis E542</name>
    <dbReference type="NCBI Taxonomy" id="2016101"/>
    <lineage>
        <taxon>Bacteria</taxon>
        <taxon>Bacillati</taxon>
        <taxon>Cyanobacteriota</taxon>
        <taxon>Cyanophyceae</taxon>
        <taxon>Acaryochloridales</taxon>
        <taxon>Thermosynechococcaceae</taxon>
        <taxon>Thermosynechococcus</taxon>
        <taxon>Thermosynechococcus sichuanensis</taxon>
    </lineage>
</organism>
<dbReference type="AlphaFoldDB" id="A0A3B7MC13"/>
<dbReference type="EMBL" id="CP032152">
    <property type="protein sequence ID" value="AXY68157.1"/>
    <property type="molecule type" value="Genomic_DNA"/>
</dbReference>
<reference evidence="3" key="1">
    <citation type="submission" date="2018-09" db="EMBL/GenBank/DDBJ databases">
        <title>Complete genome sequence of thermophilic cyanobacteria strain Thermosynechococcus elongatus PKUAC-SCTE542.</title>
        <authorList>
            <person name="Liang Y."/>
            <person name="Tang J."/>
            <person name="Daroch M."/>
        </authorList>
    </citation>
    <scope>NUCLEOTIDE SEQUENCE [LARGE SCALE GENOMIC DNA]</scope>
    <source>
        <strain evidence="3">E542</strain>
    </source>
</reference>
<dbReference type="CDD" id="cd24068">
    <property type="entry name" value="ASKHA_NBD_ROK_FnNanK-like"/>
    <property type="match status" value="1"/>
</dbReference>
<dbReference type="KEGG" id="tsq:D3A95_08795"/>